<keyword evidence="11" id="KW-1185">Reference proteome</keyword>
<keyword evidence="2" id="KW-0808">Transferase</keyword>
<dbReference type="AlphaFoldDB" id="A0AAD6V600"/>
<comment type="caution">
    <text evidence="10">The sequence shown here is derived from an EMBL/GenBank/DDBJ whole genome shotgun (WGS) entry which is preliminary data.</text>
</comment>
<dbReference type="Proteomes" id="UP001219525">
    <property type="component" value="Unassembled WGS sequence"/>
</dbReference>
<keyword evidence="5" id="KW-0804">Transcription</keyword>
<evidence type="ECO:0000256" key="5">
    <source>
        <dbReference type="ARBA" id="ARBA00023163"/>
    </source>
</evidence>
<dbReference type="GO" id="GO:0032259">
    <property type="term" value="P:methylation"/>
    <property type="evidence" value="ECO:0007669"/>
    <property type="project" value="UniProtKB-KW"/>
</dbReference>
<dbReference type="InterPro" id="IPR001214">
    <property type="entry name" value="SET_dom"/>
</dbReference>
<dbReference type="GO" id="GO:0031507">
    <property type="term" value="P:heterochromatin formation"/>
    <property type="evidence" value="ECO:0007669"/>
    <property type="project" value="TreeGrafter"/>
</dbReference>
<comment type="catalytic activity">
    <reaction evidence="6">
        <text>L-lysyl(27)-[histone H3] + 3 S-adenosyl-L-methionine = N(6),N(6),N(6)-trimethyl-L-lysyl(27)-[histone H3] + 3 S-adenosyl-L-homocysteine + 3 H(+)</text>
        <dbReference type="Rhea" id="RHEA:60292"/>
        <dbReference type="Rhea" id="RHEA-COMP:15535"/>
        <dbReference type="Rhea" id="RHEA-COMP:15548"/>
        <dbReference type="ChEBI" id="CHEBI:15378"/>
        <dbReference type="ChEBI" id="CHEBI:29969"/>
        <dbReference type="ChEBI" id="CHEBI:57856"/>
        <dbReference type="ChEBI" id="CHEBI:59789"/>
        <dbReference type="ChEBI" id="CHEBI:61961"/>
        <dbReference type="EC" id="2.1.1.356"/>
    </reaction>
</comment>
<dbReference type="InterPro" id="IPR041355">
    <property type="entry name" value="Pre-SET_CXC"/>
</dbReference>
<dbReference type="InterPro" id="IPR026489">
    <property type="entry name" value="CXC_dom"/>
</dbReference>
<evidence type="ECO:0000259" key="8">
    <source>
        <dbReference type="PROSITE" id="PS50280"/>
    </source>
</evidence>
<evidence type="ECO:0000256" key="1">
    <source>
        <dbReference type="ARBA" id="ARBA00022603"/>
    </source>
</evidence>
<keyword evidence="4" id="KW-0805">Transcription regulation</keyword>
<dbReference type="InterPro" id="IPR046341">
    <property type="entry name" value="SET_dom_sf"/>
</dbReference>
<feature type="domain" description="SET" evidence="8">
    <location>
        <begin position="477"/>
        <end position="606"/>
    </location>
</feature>
<reference evidence="10" key="1">
    <citation type="submission" date="2023-03" db="EMBL/GenBank/DDBJ databases">
        <title>Massive genome expansion in bonnet fungi (Mycena s.s.) driven by repeated elements and novel gene families across ecological guilds.</title>
        <authorList>
            <consortium name="Lawrence Berkeley National Laboratory"/>
            <person name="Harder C.B."/>
            <person name="Miyauchi S."/>
            <person name="Viragh M."/>
            <person name="Kuo A."/>
            <person name="Thoen E."/>
            <person name="Andreopoulos B."/>
            <person name="Lu D."/>
            <person name="Skrede I."/>
            <person name="Drula E."/>
            <person name="Henrissat B."/>
            <person name="Morin E."/>
            <person name="Kohler A."/>
            <person name="Barry K."/>
            <person name="LaButti K."/>
            <person name="Morin E."/>
            <person name="Salamov A."/>
            <person name="Lipzen A."/>
            <person name="Mereny Z."/>
            <person name="Hegedus B."/>
            <person name="Baldrian P."/>
            <person name="Stursova M."/>
            <person name="Weitz H."/>
            <person name="Taylor A."/>
            <person name="Grigoriev I.V."/>
            <person name="Nagy L.G."/>
            <person name="Martin F."/>
            <person name="Kauserud H."/>
        </authorList>
    </citation>
    <scope>NUCLEOTIDE SEQUENCE</scope>
    <source>
        <strain evidence="10">9144</strain>
    </source>
</reference>
<dbReference type="PANTHER" id="PTHR45747:SF4">
    <property type="entry name" value="HISTONE-LYSINE N-METHYLTRANSFERASE E(Z)"/>
    <property type="match status" value="1"/>
</dbReference>
<dbReference type="SUPFAM" id="SSF82199">
    <property type="entry name" value="SET domain"/>
    <property type="match status" value="1"/>
</dbReference>
<evidence type="ECO:0000313" key="10">
    <source>
        <dbReference type="EMBL" id="KAJ7200847.1"/>
    </source>
</evidence>
<evidence type="ECO:0000256" key="6">
    <source>
        <dbReference type="ARBA" id="ARBA00048568"/>
    </source>
</evidence>
<dbReference type="GO" id="GO:0003682">
    <property type="term" value="F:chromatin binding"/>
    <property type="evidence" value="ECO:0007669"/>
    <property type="project" value="TreeGrafter"/>
</dbReference>
<dbReference type="InterPro" id="IPR045318">
    <property type="entry name" value="EZH1/2-like"/>
</dbReference>
<proteinExistence type="predicted"/>
<dbReference type="PANTHER" id="PTHR45747">
    <property type="entry name" value="HISTONE-LYSINE N-METHYLTRANSFERASE E(Z)"/>
    <property type="match status" value="1"/>
</dbReference>
<dbReference type="GO" id="GO:0140951">
    <property type="term" value="F:histone H3K27 trimethyltransferase activity"/>
    <property type="evidence" value="ECO:0007669"/>
    <property type="project" value="UniProtKB-EC"/>
</dbReference>
<gene>
    <name evidence="10" type="ORF">GGX14DRAFT_524739</name>
</gene>
<feature type="domain" description="CXC" evidence="9">
    <location>
        <begin position="365"/>
        <end position="481"/>
    </location>
</feature>
<evidence type="ECO:0000259" key="9">
    <source>
        <dbReference type="PROSITE" id="PS51633"/>
    </source>
</evidence>
<accession>A0AAD6V600</accession>
<name>A0AAD6V600_9AGAR</name>
<sequence>MQPDKPDGVSAAVHLVETVFERVCDDFRTWKKDYASTLLTAAAAPEANPAPEGHESEPLPTATHVASHSLSSSSATTLEQLETYDYETGTTWLTPIHKTHVTVAFPPCPEYEYCTPTDRNIYHGDDPSDMPFIPFHDDPSFNLSQYLEHYDSFSWDTPPLDPDLEVVVVETARRLQTTHQMQSKHIDETAVLPLELLDRAGTRGMIYRSRRRDFPPWPPGLSTSEKALREHPAPPKPSADKLLAILVSETCTNLNCLVGFCSTHLDPTPMPLSTLPLIKNARMQSHVHTPCSAACFLHDSSADDDTDMLAQPSWPAHDIQLLRTILDFAPDTLPCELATICAKPCSEVFQRRKAIIPDGSWDGKRAQTVLKPPPKSFADYDTKTFTPGKPCRHEGPCDGTTKCACFLNKAHCESSCRCSRKCRRRWPGCACTFARAGASGLCRTERCRCFLAHRECDPELCLKCEAKGTAIVHDAHANLCQNADIQRRHWKATRVGRARWGLGLFMLEDAAVDDLIIEYVGELIFDPTTDSREPIAHHRGRNYLFELNATLSIDGTYAGNNARYINHDARHPNCRAKVRLVNGEHRIGMYAARRVRAGEEVLFNYGEHFFQGDSKDADADRSVTGSARRTAGA</sequence>
<dbReference type="PROSITE" id="PS50280">
    <property type="entry name" value="SET"/>
    <property type="match status" value="1"/>
</dbReference>
<evidence type="ECO:0000313" key="11">
    <source>
        <dbReference type="Proteomes" id="UP001219525"/>
    </source>
</evidence>
<dbReference type="SMART" id="SM00317">
    <property type="entry name" value="SET"/>
    <property type="match status" value="1"/>
</dbReference>
<dbReference type="EMBL" id="JARJCW010000061">
    <property type="protein sequence ID" value="KAJ7200847.1"/>
    <property type="molecule type" value="Genomic_DNA"/>
</dbReference>
<dbReference type="PROSITE" id="PS51633">
    <property type="entry name" value="CXC"/>
    <property type="match status" value="1"/>
</dbReference>
<dbReference type="Pfam" id="PF18264">
    <property type="entry name" value="preSET_CXC"/>
    <property type="match status" value="1"/>
</dbReference>
<protein>
    <recommendedName>
        <fullName evidence="12">SET domain-containing protein</fullName>
    </recommendedName>
</protein>
<keyword evidence="3" id="KW-0949">S-adenosyl-L-methionine</keyword>
<evidence type="ECO:0000256" key="7">
    <source>
        <dbReference type="SAM" id="MobiDB-lite"/>
    </source>
</evidence>
<evidence type="ECO:0008006" key="12">
    <source>
        <dbReference type="Google" id="ProtNLM"/>
    </source>
</evidence>
<dbReference type="Pfam" id="PF00856">
    <property type="entry name" value="SET"/>
    <property type="match status" value="1"/>
</dbReference>
<dbReference type="GO" id="GO:0005634">
    <property type="term" value="C:nucleus"/>
    <property type="evidence" value="ECO:0007669"/>
    <property type="project" value="TreeGrafter"/>
</dbReference>
<dbReference type="Gene3D" id="2.170.270.10">
    <property type="entry name" value="SET domain"/>
    <property type="match status" value="1"/>
</dbReference>
<feature type="region of interest" description="Disordered" evidence="7">
    <location>
        <begin position="45"/>
        <end position="74"/>
    </location>
</feature>
<keyword evidence="1" id="KW-0489">Methyltransferase</keyword>
<organism evidence="10 11">
    <name type="scientific">Mycena pura</name>
    <dbReference type="NCBI Taxonomy" id="153505"/>
    <lineage>
        <taxon>Eukaryota</taxon>
        <taxon>Fungi</taxon>
        <taxon>Dikarya</taxon>
        <taxon>Basidiomycota</taxon>
        <taxon>Agaricomycotina</taxon>
        <taxon>Agaricomycetes</taxon>
        <taxon>Agaricomycetidae</taxon>
        <taxon>Agaricales</taxon>
        <taxon>Marasmiineae</taxon>
        <taxon>Mycenaceae</taxon>
        <taxon>Mycena</taxon>
    </lineage>
</organism>
<evidence type="ECO:0000256" key="3">
    <source>
        <dbReference type="ARBA" id="ARBA00022691"/>
    </source>
</evidence>
<evidence type="ECO:0000256" key="4">
    <source>
        <dbReference type="ARBA" id="ARBA00023015"/>
    </source>
</evidence>
<feature type="compositionally biased region" description="Low complexity" evidence="7">
    <location>
        <begin position="61"/>
        <end position="74"/>
    </location>
</feature>
<evidence type="ECO:0000256" key="2">
    <source>
        <dbReference type="ARBA" id="ARBA00022679"/>
    </source>
</evidence>